<reference evidence="2" key="1">
    <citation type="submission" date="2022-10" db="EMBL/GenBank/DDBJ databases">
        <title>Genome assembly of Pristionchus species.</title>
        <authorList>
            <person name="Yoshida K."/>
            <person name="Sommer R.J."/>
        </authorList>
    </citation>
    <scope>NUCLEOTIDE SEQUENCE [LARGE SCALE GENOMIC DNA]</scope>
    <source>
        <strain evidence="2">RS5460</strain>
    </source>
</reference>
<keyword evidence="2" id="KW-1185">Reference proteome</keyword>
<gene>
    <name evidence="1" type="ORF">PMAYCL1PPCAC_00987</name>
</gene>
<name>A0AAN4Z3N2_9BILA</name>
<dbReference type="Proteomes" id="UP001328107">
    <property type="component" value="Unassembled WGS sequence"/>
</dbReference>
<protein>
    <submittedName>
        <fullName evidence="1">Uncharacterized protein</fullName>
    </submittedName>
</protein>
<accession>A0AAN4Z3N2</accession>
<feature type="non-terminal residue" evidence="1">
    <location>
        <position position="118"/>
    </location>
</feature>
<comment type="caution">
    <text evidence="1">The sequence shown here is derived from an EMBL/GenBank/DDBJ whole genome shotgun (WGS) entry which is preliminary data.</text>
</comment>
<dbReference type="AlphaFoldDB" id="A0AAN4Z3N2"/>
<evidence type="ECO:0000313" key="2">
    <source>
        <dbReference type="Proteomes" id="UP001328107"/>
    </source>
</evidence>
<dbReference type="EMBL" id="BTRK01000001">
    <property type="protein sequence ID" value="GMR30792.1"/>
    <property type="molecule type" value="Genomic_DNA"/>
</dbReference>
<proteinExistence type="predicted"/>
<organism evidence="1 2">
    <name type="scientific">Pristionchus mayeri</name>
    <dbReference type="NCBI Taxonomy" id="1317129"/>
    <lineage>
        <taxon>Eukaryota</taxon>
        <taxon>Metazoa</taxon>
        <taxon>Ecdysozoa</taxon>
        <taxon>Nematoda</taxon>
        <taxon>Chromadorea</taxon>
        <taxon>Rhabditida</taxon>
        <taxon>Rhabditina</taxon>
        <taxon>Diplogasteromorpha</taxon>
        <taxon>Diplogasteroidea</taxon>
        <taxon>Neodiplogasteridae</taxon>
        <taxon>Pristionchus</taxon>
    </lineage>
</organism>
<evidence type="ECO:0000313" key="1">
    <source>
        <dbReference type="EMBL" id="GMR30792.1"/>
    </source>
</evidence>
<sequence>ETELLEIPPMCSFSIMNGTKMSSELVVKLAEKHKHTYVWNATIASNDLMKVVQIISSDADHRSVKMFVSNSNLEMCLLELGIQSIFEEGLAFESYGKFALINRAPDTVNLRYRRCVIK</sequence>
<feature type="non-terminal residue" evidence="1">
    <location>
        <position position="1"/>
    </location>
</feature>